<reference evidence="4" key="1">
    <citation type="submission" date="2017-11" db="EMBL/GenBank/DDBJ databases">
        <authorList>
            <person name="Watanabe M."/>
            <person name="Kojima H."/>
        </authorList>
    </citation>
    <scope>NUCLEOTIDE SEQUENCE [LARGE SCALE GENOMIC DNA]</scope>
    <source>
        <strain evidence="4">Tokyo 01</strain>
    </source>
</reference>
<dbReference type="SMART" id="SM00255">
    <property type="entry name" value="TIR"/>
    <property type="match status" value="1"/>
</dbReference>
<dbReference type="EMBL" id="BEXT01000001">
    <property type="protein sequence ID" value="GBC60257.1"/>
    <property type="molecule type" value="Genomic_DNA"/>
</dbReference>
<feature type="region of interest" description="Disordered" evidence="1">
    <location>
        <begin position="136"/>
        <end position="159"/>
    </location>
</feature>
<dbReference type="InterPro" id="IPR035897">
    <property type="entry name" value="Toll_tir_struct_dom_sf"/>
</dbReference>
<proteinExistence type="predicted"/>
<dbReference type="GO" id="GO:0007165">
    <property type="term" value="P:signal transduction"/>
    <property type="evidence" value="ECO:0007669"/>
    <property type="project" value="InterPro"/>
</dbReference>
<reference evidence="4" key="2">
    <citation type="submission" date="2019-01" db="EMBL/GenBank/DDBJ databases">
        <title>Genome sequence of Desulfonema ishimotonii strain Tokyo 01.</title>
        <authorList>
            <person name="Fukui M."/>
        </authorList>
    </citation>
    <scope>NUCLEOTIDE SEQUENCE [LARGE SCALE GENOMIC DNA]</scope>
    <source>
        <strain evidence="4">Tokyo 01</strain>
    </source>
</reference>
<dbReference type="OrthoDB" id="128986at2"/>
<evidence type="ECO:0000313" key="4">
    <source>
        <dbReference type="Proteomes" id="UP000288096"/>
    </source>
</evidence>
<evidence type="ECO:0000256" key="1">
    <source>
        <dbReference type="SAM" id="MobiDB-lite"/>
    </source>
</evidence>
<dbReference type="Gene3D" id="3.40.50.10140">
    <property type="entry name" value="Toll/interleukin-1 receptor homology (TIR) domain"/>
    <property type="match status" value="1"/>
</dbReference>
<feature type="compositionally biased region" description="Basic and acidic residues" evidence="1">
    <location>
        <begin position="149"/>
        <end position="159"/>
    </location>
</feature>
<keyword evidence="4" id="KW-1185">Reference proteome</keyword>
<name>A0A401FTF0_9BACT</name>
<dbReference type="AlphaFoldDB" id="A0A401FTF0"/>
<protein>
    <recommendedName>
        <fullName evidence="2">TIR domain-containing protein</fullName>
    </recommendedName>
</protein>
<dbReference type="PROSITE" id="PS50104">
    <property type="entry name" value="TIR"/>
    <property type="match status" value="1"/>
</dbReference>
<comment type="caution">
    <text evidence="3">The sequence shown here is derived from an EMBL/GenBank/DDBJ whole genome shotgun (WGS) entry which is preliminary data.</text>
</comment>
<sequence>MKKVFISYAREDCKVARKLYDDLKAAGTEPWMDEENLLVGQKWKDGVRKAISESDYFLALISSTAVEKKGYFQSELNKALKELEEMPPDEIYILPVRIDECVPKHEMLQDLHWADLFPSYESGLRKILMTIGHTRKTTQPAAEVPGSSERVKKPDDKKVRQGDTIIINAGGDVNFAKDRAEASIVKDSKNSRPPAKLRLFSG</sequence>
<dbReference type="SUPFAM" id="SSF52200">
    <property type="entry name" value="Toll/Interleukin receptor TIR domain"/>
    <property type="match status" value="1"/>
</dbReference>
<dbReference type="RefSeq" id="WP_124327694.1">
    <property type="nucleotide sequence ID" value="NZ_BEXT01000001.1"/>
</dbReference>
<dbReference type="InterPro" id="IPR000157">
    <property type="entry name" value="TIR_dom"/>
</dbReference>
<organism evidence="3 4">
    <name type="scientific">Desulfonema ishimotonii</name>
    <dbReference type="NCBI Taxonomy" id="45657"/>
    <lineage>
        <taxon>Bacteria</taxon>
        <taxon>Pseudomonadati</taxon>
        <taxon>Thermodesulfobacteriota</taxon>
        <taxon>Desulfobacteria</taxon>
        <taxon>Desulfobacterales</taxon>
        <taxon>Desulfococcaceae</taxon>
        <taxon>Desulfonema</taxon>
    </lineage>
</organism>
<feature type="domain" description="TIR" evidence="2">
    <location>
        <begin position="1"/>
        <end position="131"/>
    </location>
</feature>
<evidence type="ECO:0000259" key="2">
    <source>
        <dbReference type="PROSITE" id="PS50104"/>
    </source>
</evidence>
<dbReference type="Pfam" id="PF13676">
    <property type="entry name" value="TIR_2"/>
    <property type="match status" value="1"/>
</dbReference>
<evidence type="ECO:0000313" key="3">
    <source>
        <dbReference type="EMBL" id="GBC60257.1"/>
    </source>
</evidence>
<dbReference type="Proteomes" id="UP000288096">
    <property type="component" value="Unassembled WGS sequence"/>
</dbReference>
<gene>
    <name evidence="3" type="ORF">DENIS_1208</name>
</gene>
<accession>A0A401FTF0</accession>